<reference evidence="2" key="1">
    <citation type="journal article" date="2019" name="J. Bacteriol.">
        <title>A Mutagenic Screen Identifies a TonB-Dependent Receptor Required for the Lanthanide Metal Switch in the Type I Methanotroph 'Methylotuvimicrobium buryatense' 5GB1C.</title>
        <authorList>
            <person name="Groom J.D."/>
            <person name="Ford S.M."/>
            <person name="Pesesky M.W."/>
            <person name="Lidstrom M.E."/>
        </authorList>
    </citation>
    <scope>NUCLEOTIDE SEQUENCE [LARGE SCALE GENOMIC DNA]</scope>
    <source>
        <strain evidence="2">5GB1C</strain>
    </source>
</reference>
<dbReference type="OrthoDB" id="9879003at2"/>
<dbReference type="EMBL" id="CP035467">
    <property type="protein sequence ID" value="QCW82237.1"/>
    <property type="molecule type" value="Genomic_DNA"/>
</dbReference>
<accession>A0A4P9UM72</accession>
<sequence length="93" mass="10825">MNKTEILQFMQDYIVNNTTHKDIADIADYRMSELLTSSLDIVYFAVDLEEVLGFEEDTLNIEEWVDKFEKITFDKLAEQLEQMVVDIKGANQA</sequence>
<organism evidence="1 2">
    <name type="scientific">Methylotuvimicrobium buryatense</name>
    <name type="common">Methylomicrobium buryatense</name>
    <dbReference type="NCBI Taxonomy" id="95641"/>
    <lineage>
        <taxon>Bacteria</taxon>
        <taxon>Pseudomonadati</taxon>
        <taxon>Pseudomonadota</taxon>
        <taxon>Gammaproteobacteria</taxon>
        <taxon>Methylococcales</taxon>
        <taxon>Methylococcaceae</taxon>
        <taxon>Methylotuvimicrobium</taxon>
    </lineage>
</organism>
<keyword evidence="2" id="KW-1185">Reference proteome</keyword>
<evidence type="ECO:0000313" key="2">
    <source>
        <dbReference type="Proteomes" id="UP000305881"/>
    </source>
</evidence>
<protein>
    <submittedName>
        <fullName evidence="1">Uncharacterized protein</fullName>
    </submittedName>
</protein>
<evidence type="ECO:0000313" key="1">
    <source>
        <dbReference type="EMBL" id="QCW82237.1"/>
    </source>
</evidence>
<dbReference type="KEGG" id="mbur:EQU24_08285"/>
<proteinExistence type="predicted"/>
<dbReference type="AlphaFoldDB" id="A0A4P9UM72"/>
<dbReference type="Proteomes" id="UP000305881">
    <property type="component" value="Chromosome"/>
</dbReference>
<dbReference type="RefSeq" id="WP_017839930.1">
    <property type="nucleotide sequence ID" value="NZ_CP035467.1"/>
</dbReference>
<name>A0A4P9UM72_METBY</name>
<dbReference type="STRING" id="675511.GCA_000341735_01366"/>
<gene>
    <name evidence="1" type="ORF">EQU24_08285</name>
</gene>